<accession>A0ABX6QIG1</accession>
<dbReference type="PANTHER" id="PTHR13774">
    <property type="entry name" value="PHENAZINE BIOSYNTHESIS PROTEIN"/>
    <property type="match status" value="1"/>
</dbReference>
<evidence type="ECO:0000313" key="3">
    <source>
        <dbReference type="Proteomes" id="UP000308530"/>
    </source>
</evidence>
<evidence type="ECO:0000256" key="1">
    <source>
        <dbReference type="ARBA" id="ARBA00008270"/>
    </source>
</evidence>
<sequence>MKTIPFVTVDVFTTERFAGNPLAVITDARGLSDQEMQQIATEFGYSETSFVLPPRDPENTAEVRIFTPVTEIPFAGHPNVGTAYVIANMETLFGRAVDDQLRFEEKGGLVDVMISRNPDGSLAGATIRAPGPLYIGAVIDPAIMAPCINLHPEQINTNHHNPVFASVGLKFILIEVSDIDALSQAASRLEPLEALRTRYASEDCDCATFLYTWIGENHVRARMFAPFDNVIEDPATGSASAALAAFLTTLPSGKDRTKLLVEQGVEMGRRSLIELDVRMFSGAVDHVTIKGSSVEIMKGTLSV</sequence>
<dbReference type="Proteomes" id="UP000308530">
    <property type="component" value="Chromosome"/>
</dbReference>
<protein>
    <submittedName>
        <fullName evidence="2">PhzF family phenazine biosynthesis protein</fullName>
    </submittedName>
</protein>
<dbReference type="EMBL" id="CP058350">
    <property type="protein sequence ID" value="QLF68072.1"/>
    <property type="molecule type" value="Genomic_DNA"/>
</dbReference>
<proteinExistence type="inferred from homology"/>
<dbReference type="PANTHER" id="PTHR13774:SF32">
    <property type="entry name" value="ANTISENSE-ENHANCING SEQUENCE 1"/>
    <property type="match status" value="1"/>
</dbReference>
<dbReference type="SUPFAM" id="SSF54506">
    <property type="entry name" value="Diaminopimelate epimerase-like"/>
    <property type="match status" value="1"/>
</dbReference>
<evidence type="ECO:0000313" key="2">
    <source>
        <dbReference type="EMBL" id="QLF68072.1"/>
    </source>
</evidence>
<dbReference type="Pfam" id="PF02567">
    <property type="entry name" value="PhzC-PhzF"/>
    <property type="match status" value="1"/>
</dbReference>
<dbReference type="PIRSF" id="PIRSF016184">
    <property type="entry name" value="PhzC_PhzF"/>
    <property type="match status" value="1"/>
</dbReference>
<dbReference type="RefSeq" id="WP_138287891.1">
    <property type="nucleotide sequence ID" value="NZ_CP058350.1"/>
</dbReference>
<reference evidence="2 3" key="1">
    <citation type="submission" date="2020-06" db="EMBL/GenBank/DDBJ databases">
        <title>Genome sequence of Rhizobium sp strain ADMK78.</title>
        <authorList>
            <person name="Rahi P."/>
        </authorList>
    </citation>
    <scope>NUCLEOTIDE SEQUENCE [LARGE SCALE GENOMIC DNA]</scope>
    <source>
        <strain evidence="2 3">ADMK78</strain>
    </source>
</reference>
<organism evidence="2 3">
    <name type="scientific">Peteryoungia desertarenae</name>
    <dbReference type="NCBI Taxonomy" id="1813451"/>
    <lineage>
        <taxon>Bacteria</taxon>
        <taxon>Pseudomonadati</taxon>
        <taxon>Pseudomonadota</taxon>
        <taxon>Alphaproteobacteria</taxon>
        <taxon>Hyphomicrobiales</taxon>
        <taxon>Rhizobiaceae</taxon>
        <taxon>Peteryoungia</taxon>
    </lineage>
</organism>
<dbReference type="InterPro" id="IPR003719">
    <property type="entry name" value="Phenazine_PhzF-like"/>
</dbReference>
<keyword evidence="3" id="KW-1185">Reference proteome</keyword>
<dbReference type="NCBIfam" id="TIGR00654">
    <property type="entry name" value="PhzF_family"/>
    <property type="match status" value="1"/>
</dbReference>
<dbReference type="Gene3D" id="3.10.310.10">
    <property type="entry name" value="Diaminopimelate Epimerase, Chain A, domain 1"/>
    <property type="match status" value="2"/>
</dbReference>
<comment type="similarity">
    <text evidence="1">Belongs to the PhzF family.</text>
</comment>
<name>A0ABX6QIG1_9HYPH</name>
<gene>
    <name evidence="2" type="ORF">FE840_000010</name>
</gene>